<accession>A0A080M4L7</accession>
<gene>
    <name evidence="1" type="ORF">AW06_002679</name>
</gene>
<dbReference type="Proteomes" id="UP000021315">
    <property type="component" value="Unassembled WGS sequence"/>
</dbReference>
<dbReference type="AlphaFoldDB" id="A0A080M4L7"/>
<evidence type="ECO:0000313" key="2">
    <source>
        <dbReference type="Proteomes" id="UP000021315"/>
    </source>
</evidence>
<sequence>MAVQFKPNEAEEAGPGKSVWLTSWHAATRMKGYSASSRRSLNDLTRASSPAHSALTIDLEKLAPHSSSVIAVTWRVDTPCTTISISASTNACSLL</sequence>
<comment type="caution">
    <text evidence="1">The sequence shown here is derived from an EMBL/GenBank/DDBJ whole genome shotgun (WGS) entry which is preliminary data.</text>
</comment>
<keyword evidence="2" id="KW-1185">Reference proteome</keyword>
<protein>
    <submittedName>
        <fullName evidence="1">Uncharacterized protein</fullName>
    </submittedName>
</protein>
<proteinExistence type="predicted"/>
<organism evidence="1 2">
    <name type="scientific">Candidatus Accumulibacter cognatus</name>
    <dbReference type="NCBI Taxonomy" id="2954383"/>
    <lineage>
        <taxon>Bacteria</taxon>
        <taxon>Pseudomonadati</taxon>
        <taxon>Pseudomonadota</taxon>
        <taxon>Betaproteobacteria</taxon>
        <taxon>Candidatus Accumulibacter</taxon>
    </lineage>
</organism>
<name>A0A080M4L7_9PROT</name>
<dbReference type="STRING" id="1453999.AW06_002679"/>
<dbReference type="EMBL" id="JDST02000059">
    <property type="protein sequence ID" value="KFB76257.1"/>
    <property type="molecule type" value="Genomic_DNA"/>
</dbReference>
<reference evidence="1" key="1">
    <citation type="submission" date="2014-02" db="EMBL/GenBank/DDBJ databases">
        <title>Expanding our view of genomic diversity in Candidatus Accumulibacter clades.</title>
        <authorList>
            <person name="Skennerton C.T."/>
            <person name="Barr J.J."/>
            <person name="Slater F.R."/>
            <person name="Bond P.L."/>
            <person name="Tyson G.W."/>
        </authorList>
    </citation>
    <scope>NUCLEOTIDE SEQUENCE [LARGE SCALE GENOMIC DNA]</scope>
</reference>
<evidence type="ECO:0000313" key="1">
    <source>
        <dbReference type="EMBL" id="KFB76257.1"/>
    </source>
</evidence>